<evidence type="ECO:0000256" key="2">
    <source>
        <dbReference type="ARBA" id="ARBA00022729"/>
    </source>
</evidence>
<keyword evidence="1 5" id="KW-0245">EGF-like domain</keyword>
<protein>
    <submittedName>
        <fullName evidence="6">Uncharacterized protein</fullName>
    </submittedName>
</protein>
<dbReference type="EMBL" id="CACRXK020000598">
    <property type="protein sequence ID" value="CAB3983297.1"/>
    <property type="molecule type" value="Genomic_DNA"/>
</dbReference>
<dbReference type="Pfam" id="PF01390">
    <property type="entry name" value="SEA"/>
    <property type="match status" value="1"/>
</dbReference>
<dbReference type="InterPro" id="IPR036364">
    <property type="entry name" value="SEA_dom_sf"/>
</dbReference>
<evidence type="ECO:0000256" key="1">
    <source>
        <dbReference type="ARBA" id="ARBA00022536"/>
    </source>
</evidence>
<dbReference type="SUPFAM" id="SSF57196">
    <property type="entry name" value="EGF/Laminin"/>
    <property type="match status" value="1"/>
</dbReference>
<dbReference type="GO" id="GO:0005509">
    <property type="term" value="F:calcium ion binding"/>
    <property type="evidence" value="ECO:0007669"/>
    <property type="project" value="InterPro"/>
</dbReference>
<keyword evidence="4" id="KW-1015">Disulfide bond</keyword>
<dbReference type="PROSITE" id="PS01187">
    <property type="entry name" value="EGF_CA"/>
    <property type="match status" value="1"/>
</dbReference>
<sequence>MTSSILAINGNGLDDDWENKFSLELSWEAQNLLERNSYLGLEDESDELFALREKPIKEHREKRADLELTQSGGSADIDECSLPIDCCDPNAICQNTPGSFVCTCGPGFVGNGFNCSINTTVTTAATTGPTVGTTVTTAETTGPTVGTTVTTAATTGPTVGTTVTTAGTTGPTVGTTVTTAETTGPTLGTTMTTAATTGPTLGTTVTTAETTGPTVGTTVTTAETTGPTVGTTMTTAATTGPTVGTTVTTAATTGPTIGTTVTTAATTGPTVGTTVTTAATTTAGTTVTTATTDPTVAIIPTTPVTSATTELVIPTENTVTFVIVITIVDEFNVDLQNRESPAFRNTRRRFFLFLIPLYQGIPGFIGIVIISFSPGSIIADINVIFNSTETTPSVQQIQAPIVQARDNGSAPFIIQNLKVTEKGVAEDEDGLEPWEIILIVCLIVVLLILVLVSILIIVNRRNKKWKSYSGYNYDGNDLNLDYGLYSYDDVGTPYSTSSI</sequence>
<proteinExistence type="predicted"/>
<comment type="caution">
    <text evidence="5">Lacks conserved residue(s) required for the propagation of feature annotation.</text>
</comment>
<dbReference type="Gene3D" id="3.30.70.960">
    <property type="entry name" value="SEA domain"/>
    <property type="match status" value="1"/>
</dbReference>
<evidence type="ECO:0000256" key="5">
    <source>
        <dbReference type="PROSITE-ProRule" id="PRU00076"/>
    </source>
</evidence>
<dbReference type="InterPro" id="IPR000082">
    <property type="entry name" value="SEA_dom"/>
</dbReference>
<dbReference type="PROSITE" id="PS50024">
    <property type="entry name" value="SEA"/>
    <property type="match status" value="1"/>
</dbReference>
<dbReference type="InterPro" id="IPR024731">
    <property type="entry name" value="NELL2-like_EGF"/>
</dbReference>
<evidence type="ECO:0000313" key="7">
    <source>
        <dbReference type="Proteomes" id="UP001152795"/>
    </source>
</evidence>
<dbReference type="OrthoDB" id="8965174at2759"/>
<accession>A0A7D9HFQ8</accession>
<dbReference type="SUPFAM" id="SSF82671">
    <property type="entry name" value="SEA domain"/>
    <property type="match status" value="1"/>
</dbReference>
<organism evidence="6 7">
    <name type="scientific">Paramuricea clavata</name>
    <name type="common">Red gorgonian</name>
    <name type="synonym">Violescent sea-whip</name>
    <dbReference type="NCBI Taxonomy" id="317549"/>
    <lineage>
        <taxon>Eukaryota</taxon>
        <taxon>Metazoa</taxon>
        <taxon>Cnidaria</taxon>
        <taxon>Anthozoa</taxon>
        <taxon>Octocorallia</taxon>
        <taxon>Malacalcyonacea</taxon>
        <taxon>Plexauridae</taxon>
        <taxon>Paramuricea</taxon>
    </lineage>
</organism>
<keyword evidence="3" id="KW-0677">Repeat</keyword>
<dbReference type="SMART" id="SM00179">
    <property type="entry name" value="EGF_CA"/>
    <property type="match status" value="1"/>
</dbReference>
<dbReference type="SMART" id="SM00200">
    <property type="entry name" value="SEA"/>
    <property type="match status" value="1"/>
</dbReference>
<dbReference type="InterPro" id="IPR000742">
    <property type="entry name" value="EGF"/>
</dbReference>
<keyword evidence="2" id="KW-0732">Signal</keyword>
<evidence type="ECO:0000256" key="4">
    <source>
        <dbReference type="ARBA" id="ARBA00023157"/>
    </source>
</evidence>
<comment type="caution">
    <text evidence="6">The sequence shown here is derived from an EMBL/GenBank/DDBJ whole genome shotgun (WGS) entry which is preliminary data.</text>
</comment>
<name>A0A7D9HFQ8_PARCT</name>
<dbReference type="InterPro" id="IPR018097">
    <property type="entry name" value="EGF_Ca-bd_CS"/>
</dbReference>
<dbReference type="Proteomes" id="UP001152795">
    <property type="component" value="Unassembled WGS sequence"/>
</dbReference>
<evidence type="ECO:0000256" key="3">
    <source>
        <dbReference type="ARBA" id="ARBA00022737"/>
    </source>
</evidence>
<dbReference type="CDD" id="cd00054">
    <property type="entry name" value="EGF_CA"/>
    <property type="match status" value="1"/>
</dbReference>
<dbReference type="InterPro" id="IPR001881">
    <property type="entry name" value="EGF-like_Ca-bd_dom"/>
</dbReference>
<dbReference type="Pfam" id="PF12947">
    <property type="entry name" value="EGF_3"/>
    <property type="match status" value="1"/>
</dbReference>
<keyword evidence="7" id="KW-1185">Reference proteome</keyword>
<dbReference type="AlphaFoldDB" id="A0A7D9HFQ8"/>
<dbReference type="FunFam" id="2.10.25.10:FF:000038">
    <property type="entry name" value="Fibrillin 2"/>
    <property type="match status" value="1"/>
</dbReference>
<dbReference type="InterPro" id="IPR000152">
    <property type="entry name" value="EGF-type_Asp/Asn_hydroxyl_site"/>
</dbReference>
<gene>
    <name evidence="6" type="ORF">PACLA_8A011428</name>
</gene>
<dbReference type="Gene3D" id="2.10.25.10">
    <property type="entry name" value="Laminin"/>
    <property type="match status" value="1"/>
</dbReference>
<dbReference type="PROSITE" id="PS00010">
    <property type="entry name" value="ASX_HYDROXYL"/>
    <property type="match status" value="1"/>
</dbReference>
<evidence type="ECO:0000313" key="6">
    <source>
        <dbReference type="EMBL" id="CAB3983297.1"/>
    </source>
</evidence>
<reference evidence="6" key="1">
    <citation type="submission" date="2020-04" db="EMBL/GenBank/DDBJ databases">
        <authorList>
            <person name="Alioto T."/>
            <person name="Alioto T."/>
            <person name="Gomez Garrido J."/>
        </authorList>
    </citation>
    <scope>NUCLEOTIDE SEQUENCE</scope>
    <source>
        <strain evidence="6">A484AB</strain>
    </source>
</reference>
<dbReference type="PROSITE" id="PS01186">
    <property type="entry name" value="EGF_2"/>
    <property type="match status" value="1"/>
</dbReference>
<dbReference type="PROSITE" id="PS50026">
    <property type="entry name" value="EGF_3"/>
    <property type="match status" value="1"/>
</dbReference>